<sequence length="290" mass="29800">MQRGALDPEIVWAGTGMMGQVTAEQARVDGNTKLLAIIGDPIAQVRSPEIYNPRIVKAGVNAILLPMQIPTEAFDDAVKGIMAIRNLLGFVVTYPHKERVLPYADKIGRVGRAVGAINAMRREADGSWTGDMFDGAGLLGALASLGQTAAGRRILLLGAGGAGSAIAMALAAAGAAEIGVFDLDASRASNLAERVQKHFPGCRGHACEPDIAGFDLLINATPVGMAPAFALAPFRGELHAGLTVIDIVPKPETTALLALAREKGCPAANGAAMISGQADAVLAFFGIGAA</sequence>
<evidence type="ECO:0000313" key="7">
    <source>
        <dbReference type="Proteomes" id="UP001549291"/>
    </source>
</evidence>
<name>A0ABV2RNS8_BRAJP</name>
<dbReference type="InterPro" id="IPR013708">
    <property type="entry name" value="Shikimate_DH-bd_N"/>
</dbReference>
<reference evidence="6 7" key="1">
    <citation type="submission" date="2024-06" db="EMBL/GenBank/DDBJ databases">
        <title>Genomic Encyclopedia of Type Strains, Phase V (KMG-V): Genome sequencing to study the core and pangenomes of soil and plant-associated prokaryotes.</title>
        <authorList>
            <person name="Whitman W."/>
        </authorList>
    </citation>
    <scope>NUCLEOTIDE SEQUENCE [LARGE SCALE GENOMIC DNA]</scope>
    <source>
        <strain evidence="6 7">USDA 160</strain>
    </source>
</reference>
<keyword evidence="2 6" id="KW-0560">Oxidoreductase</keyword>
<dbReference type="Proteomes" id="UP001549291">
    <property type="component" value="Unassembled WGS sequence"/>
</dbReference>
<dbReference type="SUPFAM" id="SSF53223">
    <property type="entry name" value="Aminoacid dehydrogenase-like, N-terminal domain"/>
    <property type="match status" value="1"/>
</dbReference>
<organism evidence="6 7">
    <name type="scientific">Bradyrhizobium japonicum</name>
    <dbReference type="NCBI Taxonomy" id="375"/>
    <lineage>
        <taxon>Bacteria</taxon>
        <taxon>Pseudomonadati</taxon>
        <taxon>Pseudomonadota</taxon>
        <taxon>Alphaproteobacteria</taxon>
        <taxon>Hyphomicrobiales</taxon>
        <taxon>Nitrobacteraceae</taxon>
        <taxon>Bradyrhizobium</taxon>
    </lineage>
</organism>
<dbReference type="EMBL" id="JBEPTQ010000002">
    <property type="protein sequence ID" value="MET4718601.1"/>
    <property type="molecule type" value="Genomic_DNA"/>
</dbReference>
<dbReference type="InterPro" id="IPR036291">
    <property type="entry name" value="NAD(P)-bd_dom_sf"/>
</dbReference>
<dbReference type="PANTHER" id="PTHR21089">
    <property type="entry name" value="SHIKIMATE DEHYDROGENASE"/>
    <property type="match status" value="1"/>
</dbReference>
<dbReference type="InterPro" id="IPR000594">
    <property type="entry name" value="ThiF_NAD_FAD-bd"/>
</dbReference>
<proteinExistence type="predicted"/>
<evidence type="ECO:0000259" key="5">
    <source>
        <dbReference type="Pfam" id="PF08501"/>
    </source>
</evidence>
<dbReference type="InterPro" id="IPR022893">
    <property type="entry name" value="Shikimate_DH_fam"/>
</dbReference>
<dbReference type="Gene3D" id="3.40.50.10860">
    <property type="entry name" value="Leucine Dehydrogenase, chain A, domain 1"/>
    <property type="match status" value="1"/>
</dbReference>
<evidence type="ECO:0000256" key="2">
    <source>
        <dbReference type="ARBA" id="ARBA00023002"/>
    </source>
</evidence>
<keyword evidence="3" id="KW-0028">Amino-acid biosynthesis</keyword>
<dbReference type="Pfam" id="PF08501">
    <property type="entry name" value="Shikimate_dh_N"/>
    <property type="match status" value="1"/>
</dbReference>
<dbReference type="InterPro" id="IPR046346">
    <property type="entry name" value="Aminoacid_DH-like_N_sf"/>
</dbReference>
<dbReference type="RefSeq" id="WP_049813003.1">
    <property type="nucleotide sequence ID" value="NZ_CP066351.1"/>
</dbReference>
<keyword evidence="7" id="KW-1185">Reference proteome</keyword>
<dbReference type="PANTHER" id="PTHR21089:SF1">
    <property type="entry name" value="BIFUNCTIONAL 3-DEHYDROQUINATE DEHYDRATASE_SHIKIMATE DEHYDROGENASE, CHLOROPLASTIC"/>
    <property type="match status" value="1"/>
</dbReference>
<dbReference type="GO" id="GO:0004764">
    <property type="term" value="F:shikimate 3-dehydrogenase (NADP+) activity"/>
    <property type="evidence" value="ECO:0007669"/>
    <property type="project" value="UniProtKB-EC"/>
</dbReference>
<dbReference type="Pfam" id="PF00899">
    <property type="entry name" value="ThiF"/>
    <property type="match status" value="1"/>
</dbReference>
<gene>
    <name evidence="6" type="ORF">ABIF63_002707</name>
</gene>
<evidence type="ECO:0000313" key="6">
    <source>
        <dbReference type="EMBL" id="MET4718601.1"/>
    </source>
</evidence>
<evidence type="ECO:0000259" key="4">
    <source>
        <dbReference type="Pfam" id="PF00899"/>
    </source>
</evidence>
<feature type="domain" description="THIF-type NAD/FAD binding fold" evidence="4">
    <location>
        <begin position="152"/>
        <end position="192"/>
    </location>
</feature>
<dbReference type="EC" id="1.1.1.25" evidence="6"/>
<feature type="domain" description="Shikimate dehydrogenase substrate binding N-terminal" evidence="5">
    <location>
        <begin position="37"/>
        <end position="119"/>
    </location>
</feature>
<accession>A0ABV2RNS8</accession>
<dbReference type="Gene3D" id="3.40.50.720">
    <property type="entry name" value="NAD(P)-binding Rossmann-like Domain"/>
    <property type="match status" value="1"/>
</dbReference>
<evidence type="ECO:0000256" key="3">
    <source>
        <dbReference type="ARBA" id="ARBA00023141"/>
    </source>
</evidence>
<comment type="pathway">
    <text evidence="1">Metabolic intermediate biosynthesis; chorismate biosynthesis; chorismate from D-erythrose 4-phosphate and phosphoenolpyruvate: step 4/7.</text>
</comment>
<protein>
    <submittedName>
        <fullName evidence="6">Shikimate dehydrogenase</fullName>
        <ecNumber evidence="6">1.1.1.25</ecNumber>
    </submittedName>
</protein>
<keyword evidence="3" id="KW-0057">Aromatic amino acid biosynthesis</keyword>
<evidence type="ECO:0000256" key="1">
    <source>
        <dbReference type="ARBA" id="ARBA00004871"/>
    </source>
</evidence>
<comment type="caution">
    <text evidence="6">The sequence shown here is derived from an EMBL/GenBank/DDBJ whole genome shotgun (WGS) entry which is preliminary data.</text>
</comment>
<dbReference type="SUPFAM" id="SSF51735">
    <property type="entry name" value="NAD(P)-binding Rossmann-fold domains"/>
    <property type="match status" value="1"/>
</dbReference>